<dbReference type="EMBL" id="SMKP01000054">
    <property type="protein sequence ID" value="TDD19710.1"/>
    <property type="molecule type" value="Genomic_DNA"/>
</dbReference>
<dbReference type="RefSeq" id="WP_132510314.1">
    <property type="nucleotide sequence ID" value="NZ_SMKP01000054.1"/>
</dbReference>
<accession>A0A4R4WS00</accession>
<evidence type="ECO:0000313" key="2">
    <source>
        <dbReference type="EMBL" id="TDD19710.1"/>
    </source>
</evidence>
<dbReference type="Proteomes" id="UP000294543">
    <property type="component" value="Unassembled WGS sequence"/>
</dbReference>
<organism evidence="2 3">
    <name type="scientific">Nonomuraea diastatica</name>
    <dbReference type="NCBI Taxonomy" id="1848329"/>
    <lineage>
        <taxon>Bacteria</taxon>
        <taxon>Bacillati</taxon>
        <taxon>Actinomycetota</taxon>
        <taxon>Actinomycetes</taxon>
        <taxon>Streptosporangiales</taxon>
        <taxon>Streptosporangiaceae</taxon>
        <taxon>Nonomuraea</taxon>
    </lineage>
</organism>
<keyword evidence="3" id="KW-1185">Reference proteome</keyword>
<sequence>MARESGEHVKTPNQTGETGGRDPLALRLARLCTELGDALEEVAAEVGAGEALERLLAALRNGAEPGRLRRLLDDLDESLQRGGIAGGVGSYQPRSPDRYVGLPLSGGALEEVYACPTGDCARAEPILATGARPARCDIFHQNMRRVRLDR</sequence>
<feature type="region of interest" description="Disordered" evidence="1">
    <location>
        <begin position="1"/>
        <end position="22"/>
    </location>
</feature>
<dbReference type="AlphaFoldDB" id="A0A4R4WS00"/>
<feature type="compositionally biased region" description="Basic and acidic residues" evidence="1">
    <location>
        <begin position="1"/>
        <end position="10"/>
    </location>
</feature>
<proteinExistence type="predicted"/>
<protein>
    <submittedName>
        <fullName evidence="2">Uncharacterized protein</fullName>
    </submittedName>
</protein>
<gene>
    <name evidence="2" type="ORF">E1294_20195</name>
</gene>
<evidence type="ECO:0000313" key="3">
    <source>
        <dbReference type="Proteomes" id="UP000294543"/>
    </source>
</evidence>
<comment type="caution">
    <text evidence="2">The sequence shown here is derived from an EMBL/GenBank/DDBJ whole genome shotgun (WGS) entry which is preliminary data.</text>
</comment>
<evidence type="ECO:0000256" key="1">
    <source>
        <dbReference type="SAM" id="MobiDB-lite"/>
    </source>
</evidence>
<reference evidence="2 3" key="1">
    <citation type="submission" date="2019-03" db="EMBL/GenBank/DDBJ databases">
        <title>Draft genome sequences of novel Actinobacteria.</title>
        <authorList>
            <person name="Sahin N."/>
            <person name="Ay H."/>
            <person name="Saygin H."/>
        </authorList>
    </citation>
    <scope>NUCLEOTIDE SEQUENCE [LARGE SCALE GENOMIC DNA]</scope>
    <source>
        <strain evidence="2 3">KC712</strain>
    </source>
</reference>
<name>A0A4R4WS00_9ACTN</name>